<feature type="compositionally biased region" description="Low complexity" evidence="1">
    <location>
        <begin position="39"/>
        <end position="62"/>
    </location>
</feature>
<keyword evidence="3" id="KW-1185">Reference proteome</keyword>
<comment type="caution">
    <text evidence="2">The sequence shown here is derived from an EMBL/GenBank/DDBJ whole genome shotgun (WGS) entry which is preliminary data.</text>
</comment>
<accession>A0ABV7IQM5</accession>
<organism evidence="2 3">
    <name type="scientific">Novosphingobium bradum</name>
    <dbReference type="NCBI Taxonomy" id="1737444"/>
    <lineage>
        <taxon>Bacteria</taxon>
        <taxon>Pseudomonadati</taxon>
        <taxon>Pseudomonadota</taxon>
        <taxon>Alphaproteobacteria</taxon>
        <taxon>Sphingomonadales</taxon>
        <taxon>Sphingomonadaceae</taxon>
        <taxon>Novosphingobium</taxon>
    </lineage>
</organism>
<dbReference type="RefSeq" id="WP_379508366.1">
    <property type="nucleotide sequence ID" value="NZ_JBHRTQ010000002.1"/>
</dbReference>
<sequence length="62" mass="6629">MFGPRLTRIFASRWNALWWGASILLLAWQLVPAQDDDPSAPATPATAPAANPWALASPTGGR</sequence>
<evidence type="ECO:0000256" key="1">
    <source>
        <dbReference type="SAM" id="MobiDB-lite"/>
    </source>
</evidence>
<name>A0ABV7IQM5_9SPHN</name>
<reference evidence="3" key="1">
    <citation type="journal article" date="2019" name="Int. J. Syst. Evol. Microbiol.">
        <title>The Global Catalogue of Microorganisms (GCM) 10K type strain sequencing project: providing services to taxonomists for standard genome sequencing and annotation.</title>
        <authorList>
            <consortium name="The Broad Institute Genomics Platform"/>
            <consortium name="The Broad Institute Genome Sequencing Center for Infectious Disease"/>
            <person name="Wu L."/>
            <person name="Ma J."/>
        </authorList>
    </citation>
    <scope>NUCLEOTIDE SEQUENCE [LARGE SCALE GENOMIC DNA]</scope>
    <source>
        <strain evidence="3">KCTC 42984</strain>
    </source>
</reference>
<protein>
    <submittedName>
        <fullName evidence="2">Uncharacterized protein</fullName>
    </submittedName>
</protein>
<proteinExistence type="predicted"/>
<feature type="region of interest" description="Disordered" evidence="1">
    <location>
        <begin position="36"/>
        <end position="62"/>
    </location>
</feature>
<dbReference type="EMBL" id="JBHRTQ010000002">
    <property type="protein sequence ID" value="MFC3172973.1"/>
    <property type="molecule type" value="Genomic_DNA"/>
</dbReference>
<gene>
    <name evidence="2" type="ORF">ACFOD9_01775</name>
</gene>
<evidence type="ECO:0000313" key="3">
    <source>
        <dbReference type="Proteomes" id="UP001595604"/>
    </source>
</evidence>
<evidence type="ECO:0000313" key="2">
    <source>
        <dbReference type="EMBL" id="MFC3172973.1"/>
    </source>
</evidence>
<dbReference type="Proteomes" id="UP001595604">
    <property type="component" value="Unassembled WGS sequence"/>
</dbReference>